<accession>A0A6J6A4N0</accession>
<evidence type="ECO:0000313" key="4">
    <source>
        <dbReference type="EMBL" id="CAB4849980.1"/>
    </source>
</evidence>
<dbReference type="EMBL" id="CAFAAV010000066">
    <property type="protein sequence ID" value="CAB4815950.1"/>
    <property type="molecule type" value="Genomic_DNA"/>
</dbReference>
<gene>
    <name evidence="2" type="ORF">UFOPK2656_02141</name>
    <name evidence="3" type="ORF">UFOPK3099_01069</name>
    <name evidence="4" type="ORF">UFOPK3267_01040</name>
    <name evidence="5" type="ORF">UFOPK3651_01198</name>
    <name evidence="6" type="ORF">UFOPK3931_00189</name>
    <name evidence="1" type="ORF">UFOPK4189_01101</name>
</gene>
<evidence type="ECO:0000313" key="6">
    <source>
        <dbReference type="EMBL" id="CAB4971860.1"/>
    </source>
</evidence>
<evidence type="ECO:0000313" key="5">
    <source>
        <dbReference type="EMBL" id="CAB4926413.1"/>
    </source>
</evidence>
<reference evidence="1" key="1">
    <citation type="submission" date="2020-05" db="EMBL/GenBank/DDBJ databases">
        <authorList>
            <person name="Chiriac C."/>
            <person name="Salcher M."/>
            <person name="Ghai R."/>
            <person name="Kavagutti S V."/>
        </authorList>
    </citation>
    <scope>NUCLEOTIDE SEQUENCE</scope>
</reference>
<dbReference type="EMBL" id="CAESGF010000005">
    <property type="protein sequence ID" value="CAB4363319.1"/>
    <property type="molecule type" value="Genomic_DNA"/>
</dbReference>
<evidence type="ECO:0000313" key="3">
    <source>
        <dbReference type="EMBL" id="CAB4815950.1"/>
    </source>
</evidence>
<dbReference type="EMBL" id="CAFBOL010000003">
    <property type="protein sequence ID" value="CAB4971860.1"/>
    <property type="molecule type" value="Genomic_DNA"/>
</dbReference>
<dbReference type="AlphaFoldDB" id="A0A6J6A4N0"/>
<dbReference type="EMBL" id="CAFBIY010000045">
    <property type="protein sequence ID" value="CAB4849980.1"/>
    <property type="molecule type" value="Genomic_DNA"/>
</dbReference>
<organism evidence="1">
    <name type="scientific">freshwater metagenome</name>
    <dbReference type="NCBI Taxonomy" id="449393"/>
    <lineage>
        <taxon>unclassified sequences</taxon>
        <taxon>metagenomes</taxon>
        <taxon>ecological metagenomes</taxon>
    </lineage>
</organism>
<evidence type="ECO:0000313" key="2">
    <source>
        <dbReference type="EMBL" id="CAB4731390.1"/>
    </source>
</evidence>
<name>A0A6J6A4N0_9ZZZZ</name>
<sequence>MSLDPPKVLLEQSFLLALTNPLAARHDIAVTAYLELVDQYEREAVLLVAVSDHLRPWQPGRRHGVLAPVDVLHVGHQHRRVARRMVAEPDFDVALSLTMCERERVQRVATFDDRFRSYALDCMPD</sequence>
<dbReference type="EMBL" id="CAFBMT010000005">
    <property type="protein sequence ID" value="CAB4926413.1"/>
    <property type="molecule type" value="Genomic_DNA"/>
</dbReference>
<dbReference type="EMBL" id="CAEZYF010000014">
    <property type="protein sequence ID" value="CAB4731390.1"/>
    <property type="molecule type" value="Genomic_DNA"/>
</dbReference>
<proteinExistence type="predicted"/>
<evidence type="ECO:0000313" key="1">
    <source>
        <dbReference type="EMBL" id="CAB4363319.1"/>
    </source>
</evidence>
<protein>
    <submittedName>
        <fullName evidence="1">Unannotated protein</fullName>
    </submittedName>
</protein>